<evidence type="ECO:0000256" key="1">
    <source>
        <dbReference type="ARBA" id="ARBA00004651"/>
    </source>
</evidence>
<protein>
    <submittedName>
        <fullName evidence="9">Major facilitator superfamily transporter</fullName>
    </submittedName>
</protein>
<dbReference type="Proteomes" id="UP000286848">
    <property type="component" value="Unassembled WGS sequence"/>
</dbReference>
<evidence type="ECO:0000259" key="8">
    <source>
        <dbReference type="PROSITE" id="PS50850"/>
    </source>
</evidence>
<feature type="transmembrane region" description="Helical" evidence="7">
    <location>
        <begin position="290"/>
        <end position="315"/>
    </location>
</feature>
<dbReference type="InterPro" id="IPR020846">
    <property type="entry name" value="MFS_dom"/>
</dbReference>
<evidence type="ECO:0000256" key="3">
    <source>
        <dbReference type="ARBA" id="ARBA00022475"/>
    </source>
</evidence>
<dbReference type="RefSeq" id="WP_124975412.1">
    <property type="nucleotide sequence ID" value="NZ_BFFP01000007.1"/>
</dbReference>
<accession>A0A401IRT7</accession>
<dbReference type="PANTHER" id="PTHR43414:SF1">
    <property type="entry name" value="PEPTIDE PERMEASE"/>
    <property type="match status" value="1"/>
</dbReference>
<keyword evidence="4 7" id="KW-0812">Transmembrane</keyword>
<keyword evidence="5 7" id="KW-1133">Transmembrane helix</keyword>
<evidence type="ECO:0000256" key="4">
    <source>
        <dbReference type="ARBA" id="ARBA00022692"/>
    </source>
</evidence>
<feature type="transmembrane region" description="Helical" evidence="7">
    <location>
        <begin position="220"/>
        <end position="246"/>
    </location>
</feature>
<dbReference type="OrthoDB" id="65739at2"/>
<evidence type="ECO:0000256" key="6">
    <source>
        <dbReference type="ARBA" id="ARBA00023136"/>
    </source>
</evidence>
<dbReference type="PROSITE" id="PS50850">
    <property type="entry name" value="MFS"/>
    <property type="match status" value="1"/>
</dbReference>
<dbReference type="AlphaFoldDB" id="A0A401IRT7"/>
<dbReference type="InterPro" id="IPR036259">
    <property type="entry name" value="MFS_trans_sf"/>
</dbReference>
<dbReference type="PANTHER" id="PTHR43414">
    <property type="entry name" value="MULTIDRUG RESISTANCE PROTEIN MDTG"/>
    <property type="match status" value="1"/>
</dbReference>
<evidence type="ECO:0000256" key="7">
    <source>
        <dbReference type="SAM" id="Phobius"/>
    </source>
</evidence>
<keyword evidence="10" id="KW-1185">Reference proteome</keyword>
<feature type="transmembrane region" description="Helical" evidence="7">
    <location>
        <begin position="365"/>
        <end position="389"/>
    </location>
</feature>
<dbReference type="GO" id="GO:0022857">
    <property type="term" value="F:transmembrane transporter activity"/>
    <property type="evidence" value="ECO:0007669"/>
    <property type="project" value="InterPro"/>
</dbReference>
<dbReference type="InterPro" id="IPR001958">
    <property type="entry name" value="Tet-R_TetA/multi-R_MdtG-like"/>
</dbReference>
<organism evidence="9 10">
    <name type="scientific">Ligilactobacillus salitolerans</name>
    <dbReference type="NCBI Taxonomy" id="1808352"/>
    <lineage>
        <taxon>Bacteria</taxon>
        <taxon>Bacillati</taxon>
        <taxon>Bacillota</taxon>
        <taxon>Bacilli</taxon>
        <taxon>Lactobacillales</taxon>
        <taxon>Lactobacillaceae</taxon>
        <taxon>Ligilactobacillus</taxon>
    </lineage>
</organism>
<dbReference type="Gene3D" id="1.20.1250.20">
    <property type="entry name" value="MFS general substrate transporter like domains"/>
    <property type="match status" value="2"/>
</dbReference>
<dbReference type="InterPro" id="IPR011701">
    <property type="entry name" value="MFS"/>
</dbReference>
<gene>
    <name evidence="9" type="ORF">LFYK43_06740</name>
</gene>
<evidence type="ECO:0000256" key="2">
    <source>
        <dbReference type="ARBA" id="ARBA00022448"/>
    </source>
</evidence>
<name>A0A401IRT7_9LACO</name>
<feature type="transmembrane region" description="Helical" evidence="7">
    <location>
        <begin position="16"/>
        <end position="41"/>
    </location>
</feature>
<comment type="caution">
    <text evidence="9">The sequence shown here is derived from an EMBL/GenBank/DDBJ whole genome shotgun (WGS) entry which is preliminary data.</text>
</comment>
<sequence length="405" mass="44555">MKLKMQQLPLWRQNLYVLWFGVFMTGMGMSEIMPFLSLFIAELGDFSKEQLSLYSGLIFAVTFLVMAIVSPLWGKLADQKGRKLMLLRASIGMCIVIFLMGFVTNIWELLLLRALQGAFGGYVSNSNALVAAQTPRQHSGHALSILVTGITAGNLLGPLLGGFLADAFSYRTSFHITGVIMFLVFLLTWVFVHEKQQEQPAQKQTVTKTLTFTDIRKNKVILLLLTTTLLVQVVTMSINPILSLFVKQLLDPGQSVTMMAGLVASMPGISTVIAAPAFGKLGDRIGTHKLLIFGFVFAMVVFAATTFVTNVYLLMFLRLLTGVSDAALLPVIQTLLTKNTAPENTSLVFSYNQSFQSLGNMCGPLFGSAIAAIFNYRGIFAFCSLIMLINFVSFTRSKLFVSNEK</sequence>
<keyword evidence="6 7" id="KW-0472">Membrane</keyword>
<reference evidence="9 10" key="1">
    <citation type="journal article" date="2019" name="Int. J. Syst. Evol. Microbiol.">
        <title>Lactobacillus salitolerans sp. nov., a novel lactic acid bacterium isolated from spent mushroom substrates.</title>
        <authorList>
            <person name="Tohno M."/>
            <person name="Tanizawa Y."/>
            <person name="Kojima Y."/>
            <person name="Sakamoto M."/>
            <person name="Nakamura Y."/>
            <person name="Ohkuma M."/>
            <person name="Kobayashi H."/>
        </authorList>
    </citation>
    <scope>NUCLEOTIDE SEQUENCE [LARGE SCALE GENOMIC DNA]</scope>
    <source>
        <strain evidence="9 10">YK43</strain>
    </source>
</reference>
<dbReference type="Pfam" id="PF07690">
    <property type="entry name" value="MFS_1"/>
    <property type="match status" value="1"/>
</dbReference>
<evidence type="ECO:0000313" key="9">
    <source>
        <dbReference type="EMBL" id="GBG94215.1"/>
    </source>
</evidence>
<dbReference type="Pfam" id="PF00083">
    <property type="entry name" value="Sugar_tr"/>
    <property type="match status" value="1"/>
</dbReference>
<proteinExistence type="predicted"/>
<dbReference type="GO" id="GO:0005886">
    <property type="term" value="C:plasma membrane"/>
    <property type="evidence" value="ECO:0007669"/>
    <property type="project" value="UniProtKB-SubCell"/>
</dbReference>
<feature type="transmembrane region" description="Helical" evidence="7">
    <location>
        <begin position="85"/>
        <end position="104"/>
    </location>
</feature>
<feature type="domain" description="Major facilitator superfamily (MFS) profile" evidence="8">
    <location>
        <begin position="14"/>
        <end position="396"/>
    </location>
</feature>
<feature type="transmembrane region" description="Helical" evidence="7">
    <location>
        <begin position="173"/>
        <end position="192"/>
    </location>
</feature>
<evidence type="ECO:0000256" key="5">
    <source>
        <dbReference type="ARBA" id="ARBA00022989"/>
    </source>
</evidence>
<feature type="transmembrane region" description="Helical" evidence="7">
    <location>
        <begin position="258"/>
        <end position="278"/>
    </location>
</feature>
<dbReference type="InterPro" id="IPR005828">
    <property type="entry name" value="MFS_sugar_transport-like"/>
</dbReference>
<keyword evidence="2" id="KW-0813">Transport</keyword>
<feature type="transmembrane region" description="Helical" evidence="7">
    <location>
        <begin position="142"/>
        <end position="161"/>
    </location>
</feature>
<dbReference type="SUPFAM" id="SSF103473">
    <property type="entry name" value="MFS general substrate transporter"/>
    <property type="match status" value="1"/>
</dbReference>
<feature type="transmembrane region" description="Helical" evidence="7">
    <location>
        <begin position="53"/>
        <end position="73"/>
    </location>
</feature>
<comment type="subcellular location">
    <subcellularLocation>
        <location evidence="1">Cell membrane</location>
        <topology evidence="1">Multi-pass membrane protein</topology>
    </subcellularLocation>
</comment>
<dbReference type="PRINTS" id="PR01035">
    <property type="entry name" value="TCRTETA"/>
</dbReference>
<dbReference type="EMBL" id="BFFP01000007">
    <property type="protein sequence ID" value="GBG94215.1"/>
    <property type="molecule type" value="Genomic_DNA"/>
</dbReference>
<keyword evidence="3" id="KW-1003">Cell membrane</keyword>
<evidence type="ECO:0000313" key="10">
    <source>
        <dbReference type="Proteomes" id="UP000286848"/>
    </source>
</evidence>